<dbReference type="InterPro" id="IPR045048">
    <property type="entry name" value="FBXO31/39"/>
</dbReference>
<feature type="domain" description="F-box" evidence="4">
    <location>
        <begin position="5"/>
        <end position="51"/>
    </location>
</feature>
<dbReference type="EMBL" id="CAJPDS010000004">
    <property type="protein sequence ID" value="CAF9906084.1"/>
    <property type="molecule type" value="Genomic_DNA"/>
</dbReference>
<proteinExistence type="predicted"/>
<dbReference type="OrthoDB" id="722566at2759"/>
<evidence type="ECO:0000256" key="3">
    <source>
        <dbReference type="SAM" id="MobiDB-lite"/>
    </source>
</evidence>
<dbReference type="PANTHER" id="PTHR10706">
    <property type="entry name" value="F-BOX FAMILY PROTEIN"/>
    <property type="match status" value="1"/>
</dbReference>
<dbReference type="Proteomes" id="UP000664521">
    <property type="component" value="Unassembled WGS sequence"/>
</dbReference>
<sequence length="510" mass="57410">MPGSSSAFPLLPPEIITNILRFLSPHSLAKLACTCRLLRSHCDNDLLWAELVQENVPAKLESPYPATTWRDLYLAHYPYWFLTRHKIWFADRAVGGHAMSGSIVIALYDPRRGCIEGYRLVAEHGNHTFESWSWNSEVIIHTFNPRVKLWLDDPVVKLDLGRPKMNDFRKERMMQTGPSGLGSAVSLCQAIPEALQHRSMALWPPLILPARHRVRSESSSMFRDIGHKPRKFEEASDQTFRLRRWADFGRAGTHFGGAFGENVMTFSTLPEESYESTKDKPWQGIWVGDYSGHGCEFLVVLQKDVDPSVRPISPTTWTMGSPGVSDASSDDDDDDDDNDDDDDDDNEDDEFDTDFAQSQGIGEGSSSPAQANDHRFSSVPSADRADSTDDPSCKGRLEAIKLTGDPNVPRGEYTWIAEDIGPEGLVRVADEKMFEGSRVVRSVGHCAAHGFRNSMAANLRLWELFADALIDRYVASQLIMVSHDTLAQYWQDLGHISYYKRVNLDDYLHV</sequence>
<name>A0A8H3IA89_9LECA</name>
<dbReference type="PANTHER" id="PTHR10706:SF130">
    <property type="entry name" value="F-BOX ONLY PROTEIN 31"/>
    <property type="match status" value="1"/>
</dbReference>
<comment type="caution">
    <text evidence="5">The sequence shown here is derived from an EMBL/GenBank/DDBJ whole genome shotgun (WGS) entry which is preliminary data.</text>
</comment>
<keyword evidence="2" id="KW-0833">Ubl conjugation pathway</keyword>
<evidence type="ECO:0000313" key="6">
    <source>
        <dbReference type="Proteomes" id="UP000664521"/>
    </source>
</evidence>
<keyword evidence="6" id="KW-1185">Reference proteome</keyword>
<feature type="region of interest" description="Disordered" evidence="3">
    <location>
        <begin position="312"/>
        <end position="394"/>
    </location>
</feature>
<evidence type="ECO:0000256" key="2">
    <source>
        <dbReference type="ARBA" id="ARBA00022786"/>
    </source>
</evidence>
<gene>
    <name evidence="5" type="ORF">HETSPECPRED_006048</name>
</gene>
<dbReference type="PROSITE" id="PS50181">
    <property type="entry name" value="FBOX"/>
    <property type="match status" value="1"/>
</dbReference>
<comment type="pathway">
    <text evidence="1">Protein modification; protein ubiquitination.</text>
</comment>
<feature type="compositionally biased region" description="Acidic residues" evidence="3">
    <location>
        <begin position="328"/>
        <end position="353"/>
    </location>
</feature>
<evidence type="ECO:0000259" key="4">
    <source>
        <dbReference type="PROSITE" id="PS50181"/>
    </source>
</evidence>
<accession>A0A8H3IA89</accession>
<dbReference type="SMART" id="SM00256">
    <property type="entry name" value="FBOX"/>
    <property type="match status" value="1"/>
</dbReference>
<evidence type="ECO:0000256" key="1">
    <source>
        <dbReference type="ARBA" id="ARBA00004906"/>
    </source>
</evidence>
<feature type="compositionally biased region" description="Polar residues" evidence="3">
    <location>
        <begin position="357"/>
        <end position="370"/>
    </location>
</feature>
<dbReference type="AlphaFoldDB" id="A0A8H3IA89"/>
<dbReference type="InterPro" id="IPR036047">
    <property type="entry name" value="F-box-like_dom_sf"/>
</dbReference>
<evidence type="ECO:0000313" key="5">
    <source>
        <dbReference type="EMBL" id="CAF9906084.1"/>
    </source>
</evidence>
<organism evidence="5 6">
    <name type="scientific">Heterodermia speciosa</name>
    <dbReference type="NCBI Taxonomy" id="116794"/>
    <lineage>
        <taxon>Eukaryota</taxon>
        <taxon>Fungi</taxon>
        <taxon>Dikarya</taxon>
        <taxon>Ascomycota</taxon>
        <taxon>Pezizomycotina</taxon>
        <taxon>Lecanoromycetes</taxon>
        <taxon>OSLEUM clade</taxon>
        <taxon>Lecanoromycetidae</taxon>
        <taxon>Caliciales</taxon>
        <taxon>Physciaceae</taxon>
        <taxon>Heterodermia</taxon>
    </lineage>
</organism>
<protein>
    <recommendedName>
        <fullName evidence="4">F-box domain-containing protein</fullName>
    </recommendedName>
</protein>
<dbReference type="UniPathway" id="UPA00143"/>
<feature type="compositionally biased region" description="Basic and acidic residues" evidence="3">
    <location>
        <begin position="383"/>
        <end position="394"/>
    </location>
</feature>
<dbReference type="Pfam" id="PF12937">
    <property type="entry name" value="F-box-like"/>
    <property type="match status" value="1"/>
</dbReference>
<dbReference type="SUPFAM" id="SSF81383">
    <property type="entry name" value="F-box domain"/>
    <property type="match status" value="1"/>
</dbReference>
<reference evidence="5" key="1">
    <citation type="submission" date="2021-03" db="EMBL/GenBank/DDBJ databases">
        <authorList>
            <person name="Tagirdzhanova G."/>
        </authorList>
    </citation>
    <scope>NUCLEOTIDE SEQUENCE</scope>
</reference>
<dbReference type="Pfam" id="PF12014">
    <property type="entry name" value="Cyclin_D1_bind"/>
    <property type="match status" value="1"/>
</dbReference>
<dbReference type="GO" id="GO:0016567">
    <property type="term" value="P:protein ubiquitination"/>
    <property type="evidence" value="ECO:0007669"/>
    <property type="project" value="UniProtKB-UniPathway"/>
</dbReference>
<dbReference type="InterPro" id="IPR001810">
    <property type="entry name" value="F-box_dom"/>
</dbReference>
<dbReference type="Gene3D" id="1.20.1280.50">
    <property type="match status" value="1"/>
</dbReference>